<dbReference type="InterPro" id="IPR010982">
    <property type="entry name" value="Lambda_DNA-bd_dom_sf"/>
</dbReference>
<gene>
    <name evidence="1" type="ORF">C8E97_6774</name>
</gene>
<name>A0A495VN94_9PSEU</name>
<accession>A0A495VN94</accession>
<proteinExistence type="predicted"/>
<reference evidence="1 2" key="1">
    <citation type="submission" date="2018-10" db="EMBL/GenBank/DDBJ databases">
        <title>Sequencing the genomes of 1000 actinobacteria strains.</title>
        <authorList>
            <person name="Klenk H.-P."/>
        </authorList>
    </citation>
    <scope>NUCLEOTIDE SEQUENCE [LARGE SCALE GENOMIC DNA]</scope>
    <source>
        <strain evidence="1 2">DSM 43800</strain>
    </source>
</reference>
<evidence type="ECO:0000313" key="1">
    <source>
        <dbReference type="EMBL" id="RKT49278.1"/>
    </source>
</evidence>
<organism evidence="1 2">
    <name type="scientific">Saccharothrix australiensis</name>
    <dbReference type="NCBI Taxonomy" id="2072"/>
    <lineage>
        <taxon>Bacteria</taxon>
        <taxon>Bacillati</taxon>
        <taxon>Actinomycetota</taxon>
        <taxon>Actinomycetes</taxon>
        <taxon>Pseudonocardiales</taxon>
        <taxon>Pseudonocardiaceae</taxon>
        <taxon>Saccharothrix</taxon>
    </lineage>
</organism>
<dbReference type="SUPFAM" id="SSF47413">
    <property type="entry name" value="lambda repressor-like DNA-binding domains"/>
    <property type="match status" value="1"/>
</dbReference>
<dbReference type="Gene3D" id="1.10.260.40">
    <property type="entry name" value="lambda repressor-like DNA-binding domains"/>
    <property type="match status" value="1"/>
</dbReference>
<comment type="caution">
    <text evidence="1">The sequence shown here is derived from an EMBL/GenBank/DDBJ whole genome shotgun (WGS) entry which is preliminary data.</text>
</comment>
<protein>
    <submittedName>
        <fullName evidence="1">Helix-turn-helix protein</fullName>
    </submittedName>
</protein>
<dbReference type="AlphaFoldDB" id="A0A495VN94"/>
<keyword evidence="2" id="KW-1185">Reference proteome</keyword>
<dbReference type="RefSeq" id="WP_121013002.1">
    <property type="nucleotide sequence ID" value="NZ_RBXO01000003.1"/>
</dbReference>
<evidence type="ECO:0000313" key="2">
    <source>
        <dbReference type="Proteomes" id="UP000282084"/>
    </source>
</evidence>
<dbReference type="Proteomes" id="UP000282084">
    <property type="component" value="Unassembled WGS sequence"/>
</dbReference>
<sequence>MELAHLHALPQTCARFEALQTEMVSRRGVILGEEGRVAHSIMALPPWPMKPARSTLSCRAVWSVHPVGRTLLGNVLVTRRANGSHLDRLLKSSTFRVSCYWVRLRMRVDRDAKLIDAATFSSCGGRGASYGVTRQVRVRLIRGRDVHQDEMRYRRALGAVLQECRTARGLTRPDVARAVKDLIETPFTARTLEAVETGRREISSWRLTVLSWVLEVDHEDIIKRVIRDLDIRPYGSISLDARSLAGSDALQPLRAWVSATAALRASHEVVLPAAAIAPLAQLCGLSVRDLLALLRPLSVHPRLVGQENRHVV</sequence>
<dbReference type="EMBL" id="RBXO01000003">
    <property type="protein sequence ID" value="RKT49278.1"/>
    <property type="molecule type" value="Genomic_DNA"/>
</dbReference>
<dbReference type="GO" id="GO:0003677">
    <property type="term" value="F:DNA binding"/>
    <property type="evidence" value="ECO:0007669"/>
    <property type="project" value="InterPro"/>
</dbReference>